<dbReference type="EMBL" id="AY221508">
    <property type="protein sequence ID" value="AAO67279.1"/>
    <property type="molecule type" value="Genomic_DNA"/>
</dbReference>
<keyword evidence="6 8" id="KW-1035">Host cytoplasm</keyword>
<feature type="region of interest" description="Disordered" evidence="9">
    <location>
        <begin position="32"/>
        <end position="52"/>
    </location>
</feature>
<organismHost>
    <name type="scientific">Pan troglodytes</name>
    <name type="common">Chimpanzee</name>
    <dbReference type="NCBI Taxonomy" id="9598"/>
</organismHost>
<reference evidence="10" key="1">
    <citation type="journal article" date="2003" name="J. Virol.">
        <title>Unique pattern of convergent envelope evolution in simian immunodeficiency virus-infected rapid progressor macaques: association with CD4-independent usage of CCR5.</title>
        <authorList>
            <person name="Dehghani H."/>
            <person name="Puffer B.A."/>
            <person name="Doms R.W."/>
            <person name="Hirsch V.M."/>
        </authorList>
    </citation>
    <scope>NUCLEOTIDE SEQUENCE</scope>
</reference>
<keyword evidence="3 8" id="KW-1048">Host nucleus</keyword>
<dbReference type="GO" id="GO:0051028">
    <property type="term" value="P:mRNA transport"/>
    <property type="evidence" value="ECO:0007669"/>
    <property type="project" value="UniProtKB-KW"/>
</dbReference>
<evidence type="ECO:0000256" key="2">
    <source>
        <dbReference type="ARBA" id="ARBA00022448"/>
    </source>
</evidence>
<feature type="region of interest" description="Disordered" evidence="9">
    <location>
        <begin position="93"/>
        <end position="113"/>
    </location>
</feature>
<dbReference type="Gene3D" id="6.10.140.630">
    <property type="match status" value="1"/>
</dbReference>
<evidence type="ECO:0000256" key="5">
    <source>
        <dbReference type="ARBA" id="ARBA00022884"/>
    </source>
</evidence>
<dbReference type="GO" id="GO:0003723">
    <property type="term" value="F:RNA binding"/>
    <property type="evidence" value="ECO:0007669"/>
    <property type="project" value="UniProtKB-KW"/>
</dbReference>
<keyword evidence="2 8" id="KW-0813">Transport</keyword>
<protein>
    <recommendedName>
        <fullName evidence="1 8">Protein Rev</fullName>
    </recommendedName>
    <alternativeName>
        <fullName evidence="7 8">Regulator of expression of viral proteins</fullName>
    </alternativeName>
</protein>
<keyword evidence="5 8" id="KW-0694">RNA-binding</keyword>
<evidence type="ECO:0000256" key="8">
    <source>
        <dbReference type="RuleBase" id="RU364044"/>
    </source>
</evidence>
<dbReference type="GO" id="GO:0030430">
    <property type="term" value="C:host cell cytoplasm"/>
    <property type="evidence" value="ECO:0007669"/>
    <property type="project" value="UniProtKB-SubCell"/>
</dbReference>
<keyword evidence="4 8" id="KW-0509">mRNA transport</keyword>
<evidence type="ECO:0000256" key="3">
    <source>
        <dbReference type="ARBA" id="ARBA00022562"/>
    </source>
</evidence>
<dbReference type="GO" id="GO:0003700">
    <property type="term" value="F:DNA-binding transcription factor activity"/>
    <property type="evidence" value="ECO:0007669"/>
    <property type="project" value="InterPro"/>
</dbReference>
<sequence length="113" mass="13071">MSSSEEELRKRLRLIHFLHQTSKYGMSWESAAYPDPYPQGPGTANQRRRRRRRWRQRWQQILALADRIYSFPNPPTDTPLDLAIQQLQGLAIEDLPDPPTSAPETLKDAAKSS</sequence>
<name>Q7ZBT3_SIV</name>
<comment type="subcellular location">
    <subcellularLocation>
        <location evidence="8">Host cytoplasm</location>
    </subcellularLocation>
    <subcellularLocation>
        <location evidence="8">Host nucleus</location>
        <location evidence="8">Host nucleolus</location>
    </subcellularLocation>
</comment>
<organismHost>
    <name type="scientific">Cercopithecidae</name>
    <name type="common">Old World monkeys</name>
    <dbReference type="NCBI Taxonomy" id="9527"/>
</organismHost>
<evidence type="ECO:0000256" key="6">
    <source>
        <dbReference type="ARBA" id="ARBA00023200"/>
    </source>
</evidence>
<accession>Q7ZBT3</accession>
<evidence type="ECO:0000313" key="10">
    <source>
        <dbReference type="EMBL" id="AAO67279.1"/>
    </source>
</evidence>
<gene>
    <name evidence="8 10" type="primary">rev</name>
</gene>
<dbReference type="GO" id="GO:0044196">
    <property type="term" value="C:host cell nucleolus"/>
    <property type="evidence" value="ECO:0007669"/>
    <property type="project" value="UniProtKB-SubCell"/>
</dbReference>
<evidence type="ECO:0000256" key="4">
    <source>
        <dbReference type="ARBA" id="ARBA00022816"/>
    </source>
</evidence>
<comment type="function">
    <text evidence="8">Escorts unspliced or incompletely spliced viral pre-mRNAs (late transcripts) out of the nucleus of infected cells. These pre-mRNAs carry a recognition sequence called Rev responsive element (RRE) located in the env gene, that is not present in fully spliced viral mRNAs (early transcripts). This function is essential since most viral proteins are translated from unspliced or partially spliced pre-mRNAs which cannot exit the nucleus by the pathway used by fully processed cellular mRNAs.</text>
</comment>
<organism evidence="10">
    <name type="scientific">Simian immunodeficiency virus</name>
    <name type="common">SIV</name>
    <dbReference type="NCBI Taxonomy" id="11723"/>
    <lineage>
        <taxon>Viruses</taxon>
        <taxon>Riboviria</taxon>
        <taxon>Pararnavirae</taxon>
        <taxon>Artverviricota</taxon>
        <taxon>Revtraviricetes</taxon>
        <taxon>Ortervirales</taxon>
        <taxon>Retroviridae</taxon>
        <taxon>Orthoretrovirinae</taxon>
        <taxon>Lentivirus</taxon>
        <taxon>Lentivirus simimdef</taxon>
    </lineage>
</organism>
<proteinExistence type="predicted"/>
<evidence type="ECO:0000256" key="7">
    <source>
        <dbReference type="ARBA" id="ARBA00031496"/>
    </source>
</evidence>
<dbReference type="Pfam" id="PF00424">
    <property type="entry name" value="REV"/>
    <property type="match status" value="1"/>
</dbReference>
<dbReference type="InterPro" id="IPR000625">
    <property type="entry name" value="REV_protein"/>
</dbReference>
<evidence type="ECO:0000256" key="1">
    <source>
        <dbReference type="ARBA" id="ARBA00020269"/>
    </source>
</evidence>
<comment type="subunit">
    <text evidence="8">Homomultimer; when bound to the RRE. Multimeric assembly is essential for activity.</text>
</comment>
<evidence type="ECO:0000256" key="9">
    <source>
        <dbReference type="SAM" id="MobiDB-lite"/>
    </source>
</evidence>